<keyword evidence="1" id="KW-0805">Transcription regulation</keyword>
<dbReference type="PANTHER" id="PTHR43130">
    <property type="entry name" value="ARAC-FAMILY TRANSCRIPTIONAL REGULATOR"/>
    <property type="match status" value="1"/>
</dbReference>
<dbReference type="InterPro" id="IPR029062">
    <property type="entry name" value="Class_I_gatase-like"/>
</dbReference>
<dbReference type="PRINTS" id="PR00032">
    <property type="entry name" value="HTHARAC"/>
</dbReference>
<dbReference type="SUPFAM" id="SSF46689">
    <property type="entry name" value="Homeodomain-like"/>
    <property type="match status" value="2"/>
</dbReference>
<dbReference type="InterPro" id="IPR009057">
    <property type="entry name" value="Homeodomain-like_sf"/>
</dbReference>
<organism evidence="5 6">
    <name type="scientific">Pedobacter rhodius</name>
    <dbReference type="NCBI Taxonomy" id="3004098"/>
    <lineage>
        <taxon>Bacteria</taxon>
        <taxon>Pseudomonadati</taxon>
        <taxon>Bacteroidota</taxon>
        <taxon>Sphingobacteriia</taxon>
        <taxon>Sphingobacteriales</taxon>
        <taxon>Sphingobacteriaceae</taxon>
        <taxon>Pedobacter</taxon>
    </lineage>
</organism>
<gene>
    <name evidence="5" type="ORF">O0931_08670</name>
</gene>
<dbReference type="Pfam" id="PF01965">
    <property type="entry name" value="DJ-1_PfpI"/>
    <property type="match status" value="1"/>
</dbReference>
<dbReference type="InterPro" id="IPR018062">
    <property type="entry name" value="HTH_AraC-typ_CS"/>
</dbReference>
<protein>
    <submittedName>
        <fullName evidence="5">Helix-turn-helix domain-containing protein</fullName>
    </submittedName>
</protein>
<dbReference type="Proteomes" id="UP001144341">
    <property type="component" value="Unassembled WGS sequence"/>
</dbReference>
<sequence>MIKIAVLIPEQYKLLSVAAILEVFEAANKFQANNHVEVAFDISLLTLNNRVDGFFKSYKSDRIENKESYELILIPSFTTDDMKGTLALNQAFIPWLIKQYHYGAEIATFCTGAFLLGATGLLDGKAATTHVDACSAFSAAFPSVQLKADKTVTQDGRLFTSGGATSTFHLLLYLLQIHCGKDLAVKTAKIFAIDMDRHNQSYFSSFQPTRHHNDEIVASAQEKIESNYQDVATIEEMIKDIPSSRRNIVRRFKQVIGITPIEYLQQTRIEAAKKLLEQTAQQMTEIIYNSGYNDPKAFRKVFRKTVGMTPSQYRDKFQVR</sequence>
<dbReference type="InterPro" id="IPR002818">
    <property type="entry name" value="DJ-1/PfpI"/>
</dbReference>
<dbReference type="PROSITE" id="PS01124">
    <property type="entry name" value="HTH_ARAC_FAMILY_2"/>
    <property type="match status" value="1"/>
</dbReference>
<keyword evidence="3" id="KW-0804">Transcription</keyword>
<accession>A0ABT4KWR3</accession>
<evidence type="ECO:0000313" key="6">
    <source>
        <dbReference type="Proteomes" id="UP001144341"/>
    </source>
</evidence>
<dbReference type="PANTHER" id="PTHR43130:SF3">
    <property type="entry name" value="HTH-TYPE TRANSCRIPTIONAL REGULATOR RV1931C"/>
    <property type="match status" value="1"/>
</dbReference>
<dbReference type="EMBL" id="JAPWGL010000002">
    <property type="protein sequence ID" value="MCZ4223368.1"/>
    <property type="molecule type" value="Genomic_DNA"/>
</dbReference>
<evidence type="ECO:0000256" key="2">
    <source>
        <dbReference type="ARBA" id="ARBA00023125"/>
    </source>
</evidence>
<dbReference type="Gene3D" id="3.40.50.880">
    <property type="match status" value="1"/>
</dbReference>
<feature type="domain" description="HTH araC/xylS-type" evidence="4">
    <location>
        <begin position="218"/>
        <end position="316"/>
    </location>
</feature>
<dbReference type="Pfam" id="PF12833">
    <property type="entry name" value="HTH_18"/>
    <property type="match status" value="1"/>
</dbReference>
<keyword evidence="2" id="KW-0238">DNA-binding</keyword>
<dbReference type="RefSeq" id="WP_269415165.1">
    <property type="nucleotide sequence ID" value="NZ_JAPWGL010000002.1"/>
</dbReference>
<dbReference type="Gene3D" id="1.10.10.60">
    <property type="entry name" value="Homeodomain-like"/>
    <property type="match status" value="2"/>
</dbReference>
<reference evidence="5" key="1">
    <citation type="submission" date="2022-12" db="EMBL/GenBank/DDBJ databases">
        <title>Genome sequence of SJ11.</title>
        <authorList>
            <person name="Woo H."/>
        </authorList>
    </citation>
    <scope>NUCLEOTIDE SEQUENCE</scope>
    <source>
        <strain evidence="5">SJ11</strain>
    </source>
</reference>
<proteinExistence type="predicted"/>
<dbReference type="InterPro" id="IPR018060">
    <property type="entry name" value="HTH_AraC"/>
</dbReference>
<evidence type="ECO:0000259" key="4">
    <source>
        <dbReference type="PROSITE" id="PS01124"/>
    </source>
</evidence>
<evidence type="ECO:0000256" key="1">
    <source>
        <dbReference type="ARBA" id="ARBA00023015"/>
    </source>
</evidence>
<dbReference type="InterPro" id="IPR052158">
    <property type="entry name" value="INH-QAR"/>
</dbReference>
<evidence type="ECO:0000313" key="5">
    <source>
        <dbReference type="EMBL" id="MCZ4223368.1"/>
    </source>
</evidence>
<dbReference type="SMART" id="SM00342">
    <property type="entry name" value="HTH_ARAC"/>
    <property type="match status" value="1"/>
</dbReference>
<evidence type="ECO:0000256" key="3">
    <source>
        <dbReference type="ARBA" id="ARBA00023163"/>
    </source>
</evidence>
<name>A0ABT4KWR3_9SPHI</name>
<comment type="caution">
    <text evidence="5">The sequence shown here is derived from an EMBL/GenBank/DDBJ whole genome shotgun (WGS) entry which is preliminary data.</text>
</comment>
<dbReference type="InterPro" id="IPR020449">
    <property type="entry name" value="Tscrpt_reg_AraC-type_HTH"/>
</dbReference>
<keyword evidence="6" id="KW-1185">Reference proteome</keyword>
<dbReference type="SUPFAM" id="SSF52317">
    <property type="entry name" value="Class I glutamine amidotransferase-like"/>
    <property type="match status" value="1"/>
</dbReference>
<dbReference type="PROSITE" id="PS00041">
    <property type="entry name" value="HTH_ARAC_FAMILY_1"/>
    <property type="match status" value="1"/>
</dbReference>